<gene>
    <name evidence="1" type="ORF">ACGFZB_41385</name>
</gene>
<organism evidence="1 2">
    <name type="scientific">Streptomyces cinerochromogenes</name>
    <dbReference type="NCBI Taxonomy" id="66422"/>
    <lineage>
        <taxon>Bacteria</taxon>
        <taxon>Bacillati</taxon>
        <taxon>Actinomycetota</taxon>
        <taxon>Actinomycetes</taxon>
        <taxon>Kitasatosporales</taxon>
        <taxon>Streptomycetaceae</taxon>
        <taxon>Streptomyces</taxon>
    </lineage>
</organism>
<sequence length="165" mass="18715">MSTSWKYDIRADLEWQPTQIRKVAETGKGLGIRAEGEWKYRKDLDFAVDADGVREGYEGAIYDHLRTQGKAGYLHTAPDGYMGSLIGKWGPDGSVFKIGKHRIFTDGSASDTSKTLYLAMNDESGKGFQDNEGVMHVFAYIFDNRDREQHWTYDRHSDTWSSSTS</sequence>
<accession>A0ABW7BJ32</accession>
<protein>
    <submittedName>
        <fullName evidence="1">Uncharacterized protein</fullName>
    </submittedName>
</protein>
<dbReference type="Proteomes" id="UP001604267">
    <property type="component" value="Unassembled WGS sequence"/>
</dbReference>
<name>A0ABW7BJ32_9ACTN</name>
<evidence type="ECO:0000313" key="1">
    <source>
        <dbReference type="EMBL" id="MFG3016796.1"/>
    </source>
</evidence>
<dbReference type="RefSeq" id="WP_392825919.1">
    <property type="nucleotide sequence ID" value="NZ_JBICYV010000035.1"/>
</dbReference>
<proteinExistence type="predicted"/>
<dbReference type="Gene3D" id="2.60.120.430">
    <property type="entry name" value="Galactose-binding lectin"/>
    <property type="match status" value="1"/>
</dbReference>
<comment type="caution">
    <text evidence="1">The sequence shown here is derived from an EMBL/GenBank/DDBJ whole genome shotgun (WGS) entry which is preliminary data.</text>
</comment>
<keyword evidence="2" id="KW-1185">Reference proteome</keyword>
<reference evidence="1 2" key="1">
    <citation type="submission" date="2024-10" db="EMBL/GenBank/DDBJ databases">
        <title>The Natural Products Discovery Center: Release of the First 8490 Sequenced Strains for Exploring Actinobacteria Biosynthetic Diversity.</title>
        <authorList>
            <person name="Kalkreuter E."/>
            <person name="Kautsar S.A."/>
            <person name="Yang D."/>
            <person name="Bader C.D."/>
            <person name="Teijaro C.N."/>
            <person name="Fluegel L."/>
            <person name="Davis C.M."/>
            <person name="Simpson J.R."/>
            <person name="Lauterbach L."/>
            <person name="Steele A.D."/>
            <person name="Gui C."/>
            <person name="Meng S."/>
            <person name="Li G."/>
            <person name="Viehrig K."/>
            <person name="Ye F."/>
            <person name="Su P."/>
            <person name="Kiefer A.F."/>
            <person name="Nichols A."/>
            <person name="Cepeda A.J."/>
            <person name="Yan W."/>
            <person name="Fan B."/>
            <person name="Jiang Y."/>
            <person name="Adhikari A."/>
            <person name="Zheng C.-J."/>
            <person name="Schuster L."/>
            <person name="Cowan T.M."/>
            <person name="Smanski M.J."/>
            <person name="Chevrette M.G."/>
            <person name="De Carvalho L.P.S."/>
            <person name="Shen B."/>
        </authorList>
    </citation>
    <scope>NUCLEOTIDE SEQUENCE [LARGE SCALE GENOMIC DNA]</scope>
    <source>
        <strain evidence="1 2">NPDC048320</strain>
    </source>
</reference>
<dbReference type="EMBL" id="JBICYV010000035">
    <property type="protein sequence ID" value="MFG3016796.1"/>
    <property type="molecule type" value="Genomic_DNA"/>
</dbReference>
<evidence type="ECO:0000313" key="2">
    <source>
        <dbReference type="Proteomes" id="UP001604267"/>
    </source>
</evidence>